<feature type="coiled-coil region" evidence="3">
    <location>
        <begin position="153"/>
        <end position="236"/>
    </location>
</feature>
<reference evidence="5 6" key="1">
    <citation type="journal article" date="2018" name="Gigascience">
        <title>Genomes of trombidid mites reveal novel predicted allergens and laterally-transferred genes associated with secondary metabolism.</title>
        <authorList>
            <person name="Dong X."/>
            <person name="Chaisiri K."/>
            <person name="Xia D."/>
            <person name="Armstrong S.D."/>
            <person name="Fang Y."/>
            <person name="Donnelly M.J."/>
            <person name="Kadowaki T."/>
            <person name="McGarry J.W."/>
            <person name="Darby A.C."/>
            <person name="Makepeace B.L."/>
        </authorList>
    </citation>
    <scope>NUCLEOTIDE SEQUENCE [LARGE SCALE GENOMIC DNA]</scope>
    <source>
        <strain evidence="5">UoL-WK</strain>
    </source>
</reference>
<dbReference type="STRING" id="1965070.A0A3S4REM2"/>
<evidence type="ECO:0000256" key="3">
    <source>
        <dbReference type="SAM" id="Coils"/>
    </source>
</evidence>
<comment type="similarity">
    <text evidence="1">Belongs to the SH3BP5 family.</text>
</comment>
<evidence type="ECO:0000256" key="1">
    <source>
        <dbReference type="ARBA" id="ARBA00007796"/>
    </source>
</evidence>
<dbReference type="GO" id="GO:0005737">
    <property type="term" value="C:cytoplasm"/>
    <property type="evidence" value="ECO:0007669"/>
    <property type="project" value="TreeGrafter"/>
</dbReference>
<dbReference type="InterPro" id="IPR007940">
    <property type="entry name" value="SH3BP5"/>
</dbReference>
<reference evidence="5" key="2">
    <citation type="submission" date="2018-11" db="EMBL/GenBank/DDBJ databases">
        <title>Trombidioid mite genomics.</title>
        <authorList>
            <person name="Dong X."/>
        </authorList>
    </citation>
    <scope>NUCLEOTIDE SEQUENCE</scope>
    <source>
        <strain evidence="5">UoL-WK</strain>
    </source>
</reference>
<dbReference type="GO" id="GO:0004860">
    <property type="term" value="F:protein kinase inhibitor activity"/>
    <property type="evidence" value="ECO:0007669"/>
    <property type="project" value="TreeGrafter"/>
</dbReference>
<dbReference type="PANTHER" id="PTHR19423">
    <property type="entry name" value="SH3 DOMAIN-BINDING PROTEIN 5"/>
    <property type="match status" value="1"/>
</dbReference>
<dbReference type="PANTHER" id="PTHR19423:SF1">
    <property type="entry name" value="SH3 DOMAIN-BINDING PROTEIN 5"/>
    <property type="match status" value="1"/>
</dbReference>
<dbReference type="AlphaFoldDB" id="A0A3S4REM2"/>
<evidence type="ECO:0000313" key="5">
    <source>
        <dbReference type="EMBL" id="RWS15237.1"/>
    </source>
</evidence>
<evidence type="ECO:0008006" key="7">
    <source>
        <dbReference type="Google" id="ProtNLM"/>
    </source>
</evidence>
<keyword evidence="2 3" id="KW-0175">Coiled coil</keyword>
<evidence type="ECO:0000256" key="2">
    <source>
        <dbReference type="ARBA" id="ARBA00023054"/>
    </source>
</evidence>
<comment type="caution">
    <text evidence="5">The sequence shown here is derived from an EMBL/GenBank/DDBJ whole genome shotgun (WGS) entry which is preliminary data.</text>
</comment>
<sequence length="352" mass="40998">MNDLKKAMNGDDESDDDLETLDPRVKQQLETLNQLTERINLLEKRFEESNAMFRCVLNESSDKLKIIARHLGKCVKEARPFYETKRKTKELQLKCQRAAINYEKACQLYEQSKETINLTEERFAAHKQRAEFKKNDFEPNERRDFDNTWQEMLNQATAKLTSAEIMKRESELKHERCMHLFRESEERLNLLEKQLKTSIKKSRPYFEEQNKFHLRLSAIKAEIETLSKEITESKNAYSMTLKNLEKISEEIHEKRNRSFLKSLKREPGVGAEMNDCNISETNDCSVPELNVSSSRCQMQLIPKSKVVFESPSFNSSLTCSSDDDSLCFNNLSSTLESSKISDEGAFEEINLD</sequence>
<keyword evidence="6" id="KW-1185">Reference proteome</keyword>
<dbReference type="OrthoDB" id="446789at2759"/>
<evidence type="ECO:0000313" key="4">
    <source>
        <dbReference type="EMBL" id="RWS15231.1"/>
    </source>
</evidence>
<dbReference type="EMBL" id="NCKU01000510">
    <property type="protein sequence ID" value="RWS15237.1"/>
    <property type="molecule type" value="Genomic_DNA"/>
</dbReference>
<feature type="coiled-coil region" evidence="3">
    <location>
        <begin position="25"/>
        <end position="52"/>
    </location>
</feature>
<name>A0A3S4REM2_9ACAR</name>
<dbReference type="EMBL" id="NCKU01000513">
    <property type="protein sequence ID" value="RWS15231.1"/>
    <property type="molecule type" value="Genomic_DNA"/>
</dbReference>
<dbReference type="Pfam" id="PF05276">
    <property type="entry name" value="SH3BP5"/>
    <property type="match status" value="1"/>
</dbReference>
<dbReference type="Proteomes" id="UP000285301">
    <property type="component" value="Unassembled WGS sequence"/>
</dbReference>
<dbReference type="GO" id="GO:0035556">
    <property type="term" value="P:intracellular signal transduction"/>
    <property type="evidence" value="ECO:0007669"/>
    <property type="project" value="InterPro"/>
</dbReference>
<accession>A0A3S4REM2</accession>
<evidence type="ECO:0000313" key="6">
    <source>
        <dbReference type="Proteomes" id="UP000285301"/>
    </source>
</evidence>
<gene>
    <name evidence="5" type="ORF">B4U79_06173</name>
    <name evidence="4" type="ORF">B4U79_09880</name>
</gene>
<protein>
    <recommendedName>
        <fullName evidence="7">SH3 domain-binding protein 5-like protein</fullName>
    </recommendedName>
</protein>
<organism evidence="5 6">
    <name type="scientific">Dinothrombium tinctorium</name>
    <dbReference type="NCBI Taxonomy" id="1965070"/>
    <lineage>
        <taxon>Eukaryota</taxon>
        <taxon>Metazoa</taxon>
        <taxon>Ecdysozoa</taxon>
        <taxon>Arthropoda</taxon>
        <taxon>Chelicerata</taxon>
        <taxon>Arachnida</taxon>
        <taxon>Acari</taxon>
        <taxon>Acariformes</taxon>
        <taxon>Trombidiformes</taxon>
        <taxon>Prostigmata</taxon>
        <taxon>Anystina</taxon>
        <taxon>Parasitengona</taxon>
        <taxon>Trombidioidea</taxon>
        <taxon>Trombidiidae</taxon>
        <taxon>Dinothrombium</taxon>
    </lineage>
</organism>
<proteinExistence type="inferred from homology"/>